<name>A0A1W1VX40_9FIRM</name>
<dbReference type="AlphaFoldDB" id="A0A1W1VX40"/>
<keyword evidence="2" id="KW-1185">Reference proteome</keyword>
<evidence type="ECO:0000313" key="2">
    <source>
        <dbReference type="Proteomes" id="UP000192569"/>
    </source>
</evidence>
<dbReference type="Proteomes" id="UP000192569">
    <property type="component" value="Chromosome I"/>
</dbReference>
<sequence length="159" mass="17195">MIQEIEGALAQILAGVTGIKRVVNYPVNEVGRDLPAVFLVYDGFDQRLLNNEIGRITLKWKATVVWPLDTKTVQRSWDQMKSLVPSILAALRNKADLGGLCHGLAVEAGEPVISTGDIQYIGHTLNISVWKVGAINVLATKLSQAEPLIAGVHTTGTLE</sequence>
<protein>
    <submittedName>
        <fullName evidence="1">Uncharacterized protein</fullName>
    </submittedName>
</protein>
<proteinExistence type="predicted"/>
<reference evidence="1 2" key="1">
    <citation type="submission" date="2017-04" db="EMBL/GenBank/DDBJ databases">
        <authorList>
            <person name="Afonso C.L."/>
            <person name="Miller P.J."/>
            <person name="Scott M.A."/>
            <person name="Spackman E."/>
            <person name="Goraichik I."/>
            <person name="Dimitrov K.M."/>
            <person name="Suarez D.L."/>
            <person name="Swayne D.E."/>
        </authorList>
    </citation>
    <scope>NUCLEOTIDE SEQUENCE [LARGE SCALE GENOMIC DNA]</scope>
    <source>
        <strain evidence="1 2">ToBE</strain>
    </source>
</reference>
<dbReference type="EMBL" id="LT838272">
    <property type="protein sequence ID" value="SMB97949.1"/>
    <property type="molecule type" value="Genomic_DNA"/>
</dbReference>
<evidence type="ECO:0000313" key="1">
    <source>
        <dbReference type="EMBL" id="SMB97949.1"/>
    </source>
</evidence>
<organism evidence="1 2">
    <name type="scientific">Thermanaeromonas toyohensis ToBE</name>
    <dbReference type="NCBI Taxonomy" id="698762"/>
    <lineage>
        <taxon>Bacteria</taxon>
        <taxon>Bacillati</taxon>
        <taxon>Bacillota</taxon>
        <taxon>Clostridia</taxon>
        <taxon>Neomoorellales</taxon>
        <taxon>Neomoorellaceae</taxon>
        <taxon>Thermanaeromonas</taxon>
    </lineage>
</organism>
<accession>A0A1W1VX40</accession>
<dbReference type="STRING" id="698762.SAMN00808754_2044"/>
<gene>
    <name evidence="1" type="ORF">SAMN00808754_2044</name>
</gene>